<proteinExistence type="predicted"/>
<dbReference type="InterPro" id="IPR009057">
    <property type="entry name" value="Homeodomain-like_sf"/>
</dbReference>
<dbReference type="InterPro" id="IPR001647">
    <property type="entry name" value="HTH_TetR"/>
</dbReference>
<reference evidence="5 6" key="1">
    <citation type="submission" date="2018-06" db="EMBL/GenBank/DDBJ databases">
        <authorList>
            <consortium name="Pathogen Informatics"/>
            <person name="Doyle S."/>
        </authorList>
    </citation>
    <scope>NUCLEOTIDE SEQUENCE [LARGE SCALE GENOMIC DNA]</scope>
    <source>
        <strain evidence="5 6">NCTC11820</strain>
    </source>
</reference>
<dbReference type="EMBL" id="JABCUI010000002">
    <property type="protein sequence ID" value="NMW87102.1"/>
    <property type="molecule type" value="Genomic_DNA"/>
</dbReference>
<organism evidence="5 6">
    <name type="scientific">Mobiluncus curtisii</name>
    <dbReference type="NCBI Taxonomy" id="2051"/>
    <lineage>
        <taxon>Bacteria</taxon>
        <taxon>Bacillati</taxon>
        <taxon>Actinomycetota</taxon>
        <taxon>Actinomycetes</taxon>
        <taxon>Actinomycetales</taxon>
        <taxon>Actinomycetaceae</taxon>
        <taxon>Mobiluncus</taxon>
    </lineage>
</organism>
<dbReference type="PANTHER" id="PTHR43479">
    <property type="entry name" value="ACREF/ENVCD OPERON REPRESSOR-RELATED"/>
    <property type="match status" value="1"/>
</dbReference>
<dbReference type="GO" id="GO:0003677">
    <property type="term" value="F:DNA binding"/>
    <property type="evidence" value="ECO:0007669"/>
    <property type="project" value="UniProtKB-UniRule"/>
</dbReference>
<evidence type="ECO:0000259" key="3">
    <source>
        <dbReference type="PROSITE" id="PS50977"/>
    </source>
</evidence>
<evidence type="ECO:0000313" key="5">
    <source>
        <dbReference type="EMBL" id="SQB65502.1"/>
    </source>
</evidence>
<evidence type="ECO:0000313" key="4">
    <source>
        <dbReference type="EMBL" id="NMW87102.1"/>
    </source>
</evidence>
<dbReference type="InterPro" id="IPR050624">
    <property type="entry name" value="HTH-type_Tx_Regulator"/>
</dbReference>
<dbReference type="Pfam" id="PF00440">
    <property type="entry name" value="TetR_N"/>
    <property type="match status" value="1"/>
</dbReference>
<dbReference type="EMBL" id="UASJ01000001">
    <property type="protein sequence ID" value="SQB65502.1"/>
    <property type="molecule type" value="Genomic_DNA"/>
</dbReference>
<dbReference type="PROSITE" id="PS50977">
    <property type="entry name" value="HTH_TETR_2"/>
    <property type="match status" value="1"/>
</dbReference>
<protein>
    <submittedName>
        <fullName evidence="5">Bacterial regulatory proteins, tetR family</fullName>
    </submittedName>
    <submittedName>
        <fullName evidence="4">TetR/AcrR family transcriptional regulator</fullName>
    </submittedName>
</protein>
<evidence type="ECO:0000313" key="7">
    <source>
        <dbReference type="Proteomes" id="UP000553981"/>
    </source>
</evidence>
<dbReference type="Gene3D" id="1.10.357.10">
    <property type="entry name" value="Tetracycline Repressor, domain 2"/>
    <property type="match status" value="1"/>
</dbReference>
<evidence type="ECO:0000256" key="2">
    <source>
        <dbReference type="PROSITE-ProRule" id="PRU00335"/>
    </source>
</evidence>
<dbReference type="Proteomes" id="UP000553981">
    <property type="component" value="Unassembled WGS sequence"/>
</dbReference>
<evidence type="ECO:0000256" key="1">
    <source>
        <dbReference type="ARBA" id="ARBA00023125"/>
    </source>
</evidence>
<dbReference type="OMA" id="GTFYAHA"/>
<reference evidence="4 7" key="2">
    <citation type="submission" date="2020-04" db="EMBL/GenBank/DDBJ databases">
        <title>Antimicrobial susceptibility and clonality of vaginal-derived multi-drug resistant Mobiluncus isolates in China.</title>
        <authorList>
            <person name="Zhang X."/>
        </authorList>
    </citation>
    <scope>NUCLEOTIDE SEQUENCE [LARGE SCALE GENOMIC DNA]</scope>
    <source>
        <strain evidence="4 7">19</strain>
    </source>
</reference>
<keyword evidence="1 2" id="KW-0238">DNA-binding</keyword>
<feature type="DNA-binding region" description="H-T-H motif" evidence="2">
    <location>
        <begin position="29"/>
        <end position="48"/>
    </location>
</feature>
<gene>
    <name evidence="4" type="ORF">HHJ67_04960</name>
    <name evidence="5" type="ORF">NCTC11820_01569</name>
</gene>
<dbReference type="PANTHER" id="PTHR43479:SF11">
    <property type="entry name" value="ACREF_ENVCD OPERON REPRESSOR-RELATED"/>
    <property type="match status" value="1"/>
</dbReference>
<name>A0A2X2YCE5_9ACTO</name>
<dbReference type="InterPro" id="IPR039532">
    <property type="entry name" value="TetR_C_Firmicutes"/>
</dbReference>
<accession>A0A2X2YCE5</accession>
<dbReference type="Proteomes" id="UP000250245">
    <property type="component" value="Unassembled WGS sequence"/>
</dbReference>
<feature type="domain" description="HTH tetR-type" evidence="3">
    <location>
        <begin position="6"/>
        <end position="66"/>
    </location>
</feature>
<dbReference type="Pfam" id="PF14278">
    <property type="entry name" value="TetR_C_8"/>
    <property type="match status" value="1"/>
</dbReference>
<dbReference type="AlphaFoldDB" id="A0A2X2YCE5"/>
<dbReference type="SUPFAM" id="SSF46689">
    <property type="entry name" value="Homeodomain-like"/>
    <property type="match status" value="1"/>
</dbReference>
<evidence type="ECO:0000313" key="6">
    <source>
        <dbReference type="Proteomes" id="UP000250245"/>
    </source>
</evidence>
<sequence>MDPRYARARANLNEAILRLCATRAPEDVSVSELTKTAGVSRGTFYAHASSPAELLAKCLLAEIHEFFPAIGQLLRASRENYLLRWREIYIELLEHIASHAEVYGHIFLDVPSSGTRGYFSDYFHQYLRRYVLDYVTYSGENNGELWIEMAAEQQVQNTFVIIRSWLQNEMKTSPEVAINTFMSLAAPWQFTKFDQPGTTLNRRRHAIEQLLHP</sequence>